<evidence type="ECO:0000256" key="7">
    <source>
        <dbReference type="ARBA" id="ARBA00022989"/>
    </source>
</evidence>
<evidence type="ECO:0000256" key="15">
    <source>
        <dbReference type="SAM" id="Phobius"/>
    </source>
</evidence>
<sequence>MNPSNLETEHLLSSEEEDRPGKQHNFHDRIKVLLECRQTHWSILFLVSADFFCVITTIVITFLWPDMEKEEHYVIEVLSLIAFIINCAFMIEIALHLFVFGLSYYFKGSNWLLHLFDAFIIIATFLLELLLKGKQREAAGLLIVFRLWRLIKILSALAVGMGEYYDEQAENLKKKVEELEKELNMVLNEVDKIANEDMWDESKRARVFHKTIVGKSDSIDVIHE</sequence>
<organism evidence="17 18">
    <name type="scientific">Cetraspora pellucida</name>
    <dbReference type="NCBI Taxonomy" id="1433469"/>
    <lineage>
        <taxon>Eukaryota</taxon>
        <taxon>Fungi</taxon>
        <taxon>Fungi incertae sedis</taxon>
        <taxon>Mucoromycota</taxon>
        <taxon>Glomeromycotina</taxon>
        <taxon>Glomeromycetes</taxon>
        <taxon>Diversisporales</taxon>
        <taxon>Gigasporaceae</taxon>
        <taxon>Cetraspora</taxon>
    </lineage>
</organism>
<evidence type="ECO:0000256" key="10">
    <source>
        <dbReference type="ARBA" id="ARBA00023136"/>
    </source>
</evidence>
<protein>
    <recommendedName>
        <fullName evidence="2">Voltage-gated hydrogen channel 1</fullName>
    </recommendedName>
    <alternativeName>
        <fullName evidence="12">Hydrogen voltage-gated channel 1</fullName>
    </alternativeName>
</protein>
<feature type="transmembrane region" description="Helical" evidence="15">
    <location>
        <begin position="111"/>
        <end position="131"/>
    </location>
</feature>
<gene>
    <name evidence="17" type="ORF">CPELLU_LOCUS5892</name>
</gene>
<proteinExistence type="predicted"/>
<keyword evidence="11" id="KW-0407">Ion channel</keyword>
<evidence type="ECO:0000256" key="11">
    <source>
        <dbReference type="ARBA" id="ARBA00023303"/>
    </source>
</evidence>
<dbReference type="EMBL" id="CAJVQA010003519">
    <property type="protein sequence ID" value="CAG8576550.1"/>
    <property type="molecule type" value="Genomic_DNA"/>
</dbReference>
<keyword evidence="3" id="KW-0813">Transport</keyword>
<reference evidence="17" key="1">
    <citation type="submission" date="2021-06" db="EMBL/GenBank/DDBJ databases">
        <authorList>
            <person name="Kallberg Y."/>
            <person name="Tangrot J."/>
            <person name="Rosling A."/>
        </authorList>
    </citation>
    <scope>NUCLEOTIDE SEQUENCE</scope>
    <source>
        <strain evidence="17">FL966</strain>
    </source>
</reference>
<feature type="compositionally biased region" description="Basic and acidic residues" evidence="14">
    <location>
        <begin position="7"/>
        <end position="23"/>
    </location>
</feature>
<comment type="caution">
    <text evidence="17">The sequence shown here is derived from an EMBL/GenBank/DDBJ whole genome shotgun (WGS) entry which is preliminary data.</text>
</comment>
<dbReference type="GO" id="GO:0005886">
    <property type="term" value="C:plasma membrane"/>
    <property type="evidence" value="ECO:0007669"/>
    <property type="project" value="UniProtKB-SubCell"/>
</dbReference>
<evidence type="ECO:0000256" key="9">
    <source>
        <dbReference type="ARBA" id="ARBA00023065"/>
    </source>
</evidence>
<dbReference type="SUPFAM" id="SSF81324">
    <property type="entry name" value="Voltage-gated potassium channels"/>
    <property type="match status" value="1"/>
</dbReference>
<dbReference type="PANTHER" id="PTHR46480:SF1">
    <property type="entry name" value="VOLTAGE-GATED HYDROGEN CHANNEL 1"/>
    <property type="match status" value="1"/>
</dbReference>
<dbReference type="PANTHER" id="PTHR46480">
    <property type="entry name" value="F20B24.22"/>
    <property type="match status" value="1"/>
</dbReference>
<evidence type="ECO:0000313" key="18">
    <source>
        <dbReference type="Proteomes" id="UP000789759"/>
    </source>
</evidence>
<dbReference type="GO" id="GO:0034702">
    <property type="term" value="C:monoatomic ion channel complex"/>
    <property type="evidence" value="ECO:0007669"/>
    <property type="project" value="UniProtKB-KW"/>
</dbReference>
<evidence type="ECO:0000256" key="13">
    <source>
        <dbReference type="SAM" id="Coils"/>
    </source>
</evidence>
<evidence type="ECO:0000256" key="12">
    <source>
        <dbReference type="ARBA" id="ARBA00031989"/>
    </source>
</evidence>
<evidence type="ECO:0000256" key="1">
    <source>
        <dbReference type="ARBA" id="ARBA00004651"/>
    </source>
</evidence>
<keyword evidence="9" id="KW-0406">Ion transport</keyword>
<keyword evidence="6" id="KW-0851">Voltage-gated channel</keyword>
<evidence type="ECO:0000256" key="6">
    <source>
        <dbReference type="ARBA" id="ARBA00022882"/>
    </source>
</evidence>
<keyword evidence="5 15" id="KW-0812">Transmembrane</keyword>
<dbReference type="OrthoDB" id="427456at2759"/>
<feature type="domain" description="Ion transport" evidence="16">
    <location>
        <begin position="51"/>
        <end position="157"/>
    </location>
</feature>
<keyword evidence="10 15" id="KW-0472">Membrane</keyword>
<feature type="transmembrane region" description="Helical" evidence="15">
    <location>
        <begin position="41"/>
        <end position="65"/>
    </location>
</feature>
<evidence type="ECO:0000256" key="5">
    <source>
        <dbReference type="ARBA" id="ARBA00022692"/>
    </source>
</evidence>
<keyword evidence="18" id="KW-1185">Reference proteome</keyword>
<feature type="coiled-coil region" evidence="13">
    <location>
        <begin position="162"/>
        <end position="196"/>
    </location>
</feature>
<evidence type="ECO:0000256" key="2">
    <source>
        <dbReference type="ARBA" id="ARBA00015897"/>
    </source>
</evidence>
<accession>A0A9N9BV82</accession>
<feature type="transmembrane region" description="Helical" evidence="15">
    <location>
        <begin position="77"/>
        <end position="105"/>
    </location>
</feature>
<dbReference type="GO" id="GO:0030171">
    <property type="term" value="F:voltage-gated proton channel activity"/>
    <property type="evidence" value="ECO:0007669"/>
    <property type="project" value="InterPro"/>
</dbReference>
<keyword evidence="7 15" id="KW-1133">Transmembrane helix</keyword>
<evidence type="ECO:0000256" key="4">
    <source>
        <dbReference type="ARBA" id="ARBA00022475"/>
    </source>
</evidence>
<evidence type="ECO:0000256" key="8">
    <source>
        <dbReference type="ARBA" id="ARBA00023054"/>
    </source>
</evidence>
<keyword evidence="8 13" id="KW-0175">Coiled coil</keyword>
<evidence type="ECO:0000313" key="17">
    <source>
        <dbReference type="EMBL" id="CAG8576550.1"/>
    </source>
</evidence>
<name>A0A9N9BV82_9GLOM</name>
<dbReference type="InterPro" id="IPR031846">
    <property type="entry name" value="Hvcn1"/>
</dbReference>
<evidence type="ECO:0000256" key="14">
    <source>
        <dbReference type="SAM" id="MobiDB-lite"/>
    </source>
</evidence>
<dbReference type="Pfam" id="PF00520">
    <property type="entry name" value="Ion_trans"/>
    <property type="match status" value="1"/>
</dbReference>
<evidence type="ECO:0000259" key="16">
    <source>
        <dbReference type="Pfam" id="PF00520"/>
    </source>
</evidence>
<feature type="region of interest" description="Disordered" evidence="14">
    <location>
        <begin position="1"/>
        <end position="23"/>
    </location>
</feature>
<evidence type="ECO:0000256" key="3">
    <source>
        <dbReference type="ARBA" id="ARBA00022448"/>
    </source>
</evidence>
<dbReference type="InterPro" id="IPR027359">
    <property type="entry name" value="Volt_channel_dom_sf"/>
</dbReference>
<dbReference type="AlphaFoldDB" id="A0A9N9BV82"/>
<dbReference type="InterPro" id="IPR005821">
    <property type="entry name" value="Ion_trans_dom"/>
</dbReference>
<comment type="subcellular location">
    <subcellularLocation>
        <location evidence="1">Cell membrane</location>
        <topology evidence="1">Multi-pass membrane protein</topology>
    </subcellularLocation>
</comment>
<keyword evidence="4" id="KW-1003">Cell membrane</keyword>
<dbReference type="Gene3D" id="1.20.120.350">
    <property type="entry name" value="Voltage-gated potassium channels. Chain C"/>
    <property type="match status" value="1"/>
</dbReference>
<dbReference type="Proteomes" id="UP000789759">
    <property type="component" value="Unassembled WGS sequence"/>
</dbReference>